<reference evidence="2 3" key="1">
    <citation type="submission" date="2019-06" db="EMBL/GenBank/DDBJ databases">
        <title>Whole genome shotgun sequence of Acetobacter peroxydans NBRC 13755.</title>
        <authorList>
            <person name="Hosoyama A."/>
            <person name="Uohara A."/>
            <person name="Ohji S."/>
            <person name="Ichikawa N."/>
        </authorList>
    </citation>
    <scope>NUCLEOTIDE SEQUENCE [LARGE SCALE GENOMIC DNA]</scope>
    <source>
        <strain evidence="2 3">NBRC 13755</strain>
    </source>
</reference>
<gene>
    <name evidence="2" type="ORF">APE01nite_13890</name>
</gene>
<name>A0A4Y3TUQ9_9PROT</name>
<dbReference type="Gene3D" id="3.10.20.10">
    <property type="match status" value="2"/>
</dbReference>
<evidence type="ECO:0000313" key="3">
    <source>
        <dbReference type="Proteomes" id="UP000317730"/>
    </source>
</evidence>
<dbReference type="Proteomes" id="UP000317730">
    <property type="component" value="Unassembled WGS sequence"/>
</dbReference>
<dbReference type="InterPro" id="IPR011440">
    <property type="entry name" value="DUF1543"/>
</dbReference>
<dbReference type="EMBL" id="BJMV01000006">
    <property type="protein sequence ID" value="GEB85592.1"/>
    <property type="molecule type" value="Genomic_DNA"/>
</dbReference>
<proteinExistence type="predicted"/>
<keyword evidence="3" id="KW-1185">Reference proteome</keyword>
<feature type="domain" description="DUF1543" evidence="1">
    <location>
        <begin position="17"/>
        <end position="68"/>
    </location>
</feature>
<protein>
    <recommendedName>
        <fullName evidence="1">DUF1543 domain-containing protein</fullName>
    </recommendedName>
</protein>
<comment type="caution">
    <text evidence="2">The sequence shown here is derived from an EMBL/GenBank/DDBJ whole genome shotgun (WGS) entry which is preliminary data.</text>
</comment>
<organism evidence="2 3">
    <name type="scientific">Acetobacter peroxydans</name>
    <dbReference type="NCBI Taxonomy" id="104098"/>
    <lineage>
        <taxon>Bacteria</taxon>
        <taxon>Pseudomonadati</taxon>
        <taxon>Pseudomonadota</taxon>
        <taxon>Alphaproteobacteria</taxon>
        <taxon>Acetobacterales</taxon>
        <taxon>Acetobacteraceae</taxon>
        <taxon>Acetobacter</taxon>
    </lineage>
</organism>
<sequence length="167" mass="18922">MTLNLYAFYLGGSAPGANLELHDIQFAIGTNPEETYPTLARHWFGARDSLHIDAYGLIEWADGYRVSLSTNRPETDLRLYFVNMGGYRPGILAEEHEFGFFVAATSAEAKNKARQSLLNRHEHQHVDAVREVDQCLLLEKLDGYYIHLTPSPEGVPPYALWQGVEWI</sequence>
<dbReference type="RefSeq" id="WP_141375980.1">
    <property type="nucleotide sequence ID" value="NZ_BAPL01000005.1"/>
</dbReference>
<evidence type="ECO:0000313" key="2">
    <source>
        <dbReference type="EMBL" id="GEB85592.1"/>
    </source>
</evidence>
<dbReference type="Pfam" id="PF07566">
    <property type="entry name" value="DUF1543"/>
    <property type="match status" value="2"/>
</dbReference>
<feature type="domain" description="DUF1543" evidence="1">
    <location>
        <begin position="93"/>
        <end position="148"/>
    </location>
</feature>
<dbReference type="OrthoDB" id="850243at2"/>
<evidence type="ECO:0000259" key="1">
    <source>
        <dbReference type="Pfam" id="PF07566"/>
    </source>
</evidence>
<accession>A0A4Y3TUQ9</accession>
<dbReference type="AlphaFoldDB" id="A0A4Y3TUQ9"/>